<accession>A0A1G2TFU4</accession>
<keyword evidence="1" id="KW-1133">Transmembrane helix</keyword>
<evidence type="ECO:0000313" key="3">
    <source>
        <dbReference type="Proteomes" id="UP000178175"/>
    </source>
</evidence>
<dbReference type="Proteomes" id="UP000178175">
    <property type="component" value="Unassembled WGS sequence"/>
</dbReference>
<dbReference type="AlphaFoldDB" id="A0A1G2TFU4"/>
<reference evidence="2 3" key="1">
    <citation type="journal article" date="2016" name="Nat. Commun.">
        <title>Thousands of microbial genomes shed light on interconnected biogeochemical processes in an aquifer system.</title>
        <authorList>
            <person name="Anantharaman K."/>
            <person name="Brown C.T."/>
            <person name="Hug L.A."/>
            <person name="Sharon I."/>
            <person name="Castelle C.J."/>
            <person name="Probst A.J."/>
            <person name="Thomas B.C."/>
            <person name="Singh A."/>
            <person name="Wilkins M.J."/>
            <person name="Karaoz U."/>
            <person name="Brodie E.L."/>
            <person name="Williams K.H."/>
            <person name="Hubbard S.S."/>
            <person name="Banfield J.F."/>
        </authorList>
    </citation>
    <scope>NUCLEOTIDE SEQUENCE [LARGE SCALE GENOMIC DNA]</scope>
</reference>
<gene>
    <name evidence="2" type="ORF">A3C70_03530</name>
</gene>
<dbReference type="EMBL" id="MHVR01000010">
    <property type="protein sequence ID" value="OHA96157.1"/>
    <property type="molecule type" value="Genomic_DNA"/>
</dbReference>
<comment type="caution">
    <text evidence="2">The sequence shown here is derived from an EMBL/GenBank/DDBJ whole genome shotgun (WGS) entry which is preliminary data.</text>
</comment>
<keyword evidence="1" id="KW-0472">Membrane</keyword>
<organism evidence="2 3">
    <name type="scientific">Candidatus Zambryskibacteria bacterium RIFCSPHIGHO2_02_FULL_43_14</name>
    <dbReference type="NCBI Taxonomy" id="1802748"/>
    <lineage>
        <taxon>Bacteria</taxon>
        <taxon>Candidatus Zambryskiibacteriota</taxon>
    </lineage>
</organism>
<name>A0A1G2TFU4_9BACT</name>
<proteinExistence type="predicted"/>
<evidence type="ECO:0000313" key="2">
    <source>
        <dbReference type="EMBL" id="OHA96157.1"/>
    </source>
</evidence>
<feature type="transmembrane region" description="Helical" evidence="1">
    <location>
        <begin position="7"/>
        <end position="27"/>
    </location>
</feature>
<protein>
    <submittedName>
        <fullName evidence="2">Uncharacterized protein</fullName>
    </submittedName>
</protein>
<evidence type="ECO:0000256" key="1">
    <source>
        <dbReference type="SAM" id="Phobius"/>
    </source>
</evidence>
<keyword evidence="1" id="KW-0812">Transmembrane</keyword>
<sequence length="165" mass="17536">MEQSPNVKIISAVVVILLILGVGYILMGKSSVPESNPQTSDNDGGSQEFTAVVENIPTVGGTLSVPAEFPADIPLENGAVLESAITRYPNQGAQQLSVNYRSSRTVAQKYAEYKNYMNQAGYEITEGATNTTVRAIFGTKSEANLSVAISSSGGRTLVQLSYLLK</sequence>